<comment type="similarity">
    <text evidence="1">Belongs to the HipA Ser/Thr kinase family.</text>
</comment>
<dbReference type="RefSeq" id="WP_168514591.1">
    <property type="nucleotide sequence ID" value="NZ_JAAXLS010000006.1"/>
</dbReference>
<dbReference type="Proteomes" id="UP000715441">
    <property type="component" value="Unassembled WGS sequence"/>
</dbReference>
<evidence type="ECO:0000259" key="4">
    <source>
        <dbReference type="Pfam" id="PF07804"/>
    </source>
</evidence>
<sequence>MIEAAHAVWLNGRRIGTILQRGDVARFLFVEYYWDDPTREVLGLWFEDDPRRSPQAALRLPAWFSNLLPEGALRQWIARDQGVSADRELQLLLRIGRDLPGAVQVIPADEGDPVQPELLGEVIPDTSTTSPKAGQLKFSLAGVGLKFSLLKKGERLTIPAGDAVGDWIVKFPDPHYRDVPANEFATMSLAGRVGITIPEVNLVHRDELPPLDRIVWPGSETQAYAVARFDRGPGGQRIHIEDFAQVRGFYADDKYSGSFETVAALVYRNRDRTALQEFVRRLTFNLLVGNGDAHLKNWSLIYADGRVPTLSPAYDLVSTGPYFPENTPDDFGLKFGGTKVAERIGRGAFQKLQQRLGVTSADVLDIVDQTIERFTTAWDSGSRATFPQFVADWIDTRCVHARKQLGA</sequence>
<proteinExistence type="inferred from homology"/>
<keyword evidence="7" id="KW-1185">Reference proteome</keyword>
<dbReference type="NCBIfam" id="TIGR03071">
    <property type="entry name" value="couple_hipA"/>
    <property type="match status" value="1"/>
</dbReference>
<evidence type="ECO:0000256" key="1">
    <source>
        <dbReference type="ARBA" id="ARBA00010164"/>
    </source>
</evidence>
<organism evidence="6 7">
    <name type="scientific">Amycolatopsis acididurans</name>
    <dbReference type="NCBI Taxonomy" id="2724524"/>
    <lineage>
        <taxon>Bacteria</taxon>
        <taxon>Bacillati</taxon>
        <taxon>Actinomycetota</taxon>
        <taxon>Actinomycetes</taxon>
        <taxon>Pseudonocardiales</taxon>
        <taxon>Pseudonocardiaceae</taxon>
        <taxon>Amycolatopsis</taxon>
    </lineage>
</organism>
<keyword evidence="2" id="KW-0808">Transferase</keyword>
<evidence type="ECO:0000313" key="6">
    <source>
        <dbReference type="EMBL" id="NKQ53544.1"/>
    </source>
</evidence>
<dbReference type="InterPro" id="IPR012893">
    <property type="entry name" value="HipA-like_C"/>
</dbReference>
<accession>A0ABX1J3M2</accession>
<evidence type="ECO:0000256" key="2">
    <source>
        <dbReference type="ARBA" id="ARBA00022679"/>
    </source>
</evidence>
<evidence type="ECO:0000256" key="3">
    <source>
        <dbReference type="ARBA" id="ARBA00022777"/>
    </source>
</evidence>
<dbReference type="Gene3D" id="1.10.1070.20">
    <property type="match status" value="1"/>
</dbReference>
<gene>
    <name evidence="6" type="ORF">HFP15_11695</name>
</gene>
<dbReference type="PANTHER" id="PTHR37419:SF1">
    <property type="entry name" value="SERINE_THREONINE-PROTEIN KINASE TOXIN HIPA"/>
    <property type="match status" value="1"/>
</dbReference>
<reference evidence="6 7" key="1">
    <citation type="submission" date="2020-04" db="EMBL/GenBank/DDBJ databases">
        <title>Novel species.</title>
        <authorList>
            <person name="Teo W.F.A."/>
            <person name="Lipun K."/>
            <person name="Srisuk N."/>
            <person name="Duangmal K."/>
        </authorList>
    </citation>
    <scope>NUCLEOTIDE SEQUENCE [LARGE SCALE GENOMIC DNA]</scope>
    <source>
        <strain evidence="6 7">K13G38</strain>
    </source>
</reference>
<dbReference type="InterPro" id="IPR052028">
    <property type="entry name" value="HipA_Ser/Thr_kinase"/>
</dbReference>
<dbReference type="Pfam" id="PF07804">
    <property type="entry name" value="HipA_C"/>
    <property type="match status" value="1"/>
</dbReference>
<comment type="caution">
    <text evidence="6">The sequence shown here is derived from an EMBL/GenBank/DDBJ whole genome shotgun (WGS) entry which is preliminary data.</text>
</comment>
<feature type="domain" description="HipA N-terminal subdomain 1" evidence="5">
    <location>
        <begin position="7"/>
        <end position="105"/>
    </location>
</feature>
<dbReference type="EMBL" id="JAAXLS010000006">
    <property type="protein sequence ID" value="NKQ53544.1"/>
    <property type="molecule type" value="Genomic_DNA"/>
</dbReference>
<dbReference type="InterPro" id="IPR017508">
    <property type="entry name" value="HipA_N1"/>
</dbReference>
<dbReference type="PANTHER" id="PTHR37419">
    <property type="entry name" value="SERINE/THREONINE-PROTEIN KINASE TOXIN HIPA"/>
    <property type="match status" value="1"/>
</dbReference>
<protein>
    <submittedName>
        <fullName evidence="6">Type II toxin-antitoxin system HipA family toxin</fullName>
    </submittedName>
</protein>
<dbReference type="Pfam" id="PF13657">
    <property type="entry name" value="Couple_hipA"/>
    <property type="match status" value="1"/>
</dbReference>
<name>A0ABX1J3M2_9PSEU</name>
<keyword evidence="3" id="KW-0418">Kinase</keyword>
<evidence type="ECO:0000259" key="5">
    <source>
        <dbReference type="Pfam" id="PF13657"/>
    </source>
</evidence>
<feature type="domain" description="HipA-like C-terminal" evidence="4">
    <location>
        <begin position="138"/>
        <end position="378"/>
    </location>
</feature>
<evidence type="ECO:0000313" key="7">
    <source>
        <dbReference type="Proteomes" id="UP000715441"/>
    </source>
</evidence>